<reference evidence="4" key="1">
    <citation type="submission" date="2017-06" db="EMBL/GenBank/DDBJ databases">
        <title>Genome analysis of Fimbriiglobus ruber SP5, the first member of the order Planctomycetales with confirmed chitinolytic capability.</title>
        <authorList>
            <person name="Ravin N.V."/>
            <person name="Rakitin A.L."/>
            <person name="Ivanova A.A."/>
            <person name="Beletsky A.V."/>
            <person name="Kulichevskaya I.S."/>
            <person name="Mardanov A.V."/>
            <person name="Dedysh S.N."/>
        </authorList>
    </citation>
    <scope>NUCLEOTIDE SEQUENCE [LARGE SCALE GENOMIC DNA]</scope>
    <source>
        <strain evidence="4">SP5</strain>
    </source>
</reference>
<dbReference type="SUPFAM" id="SSF50998">
    <property type="entry name" value="Quinoprotein alcohol dehydrogenase-like"/>
    <property type="match status" value="1"/>
</dbReference>
<dbReference type="EMBL" id="NIDE01000004">
    <property type="protein sequence ID" value="OWK43637.1"/>
    <property type="molecule type" value="Genomic_DNA"/>
</dbReference>
<dbReference type="InterPro" id="IPR011047">
    <property type="entry name" value="Quinoprotein_ADH-like_sf"/>
</dbReference>
<evidence type="ECO:0000313" key="3">
    <source>
        <dbReference type="EMBL" id="OWK43637.1"/>
    </source>
</evidence>
<feature type="signal peptide" evidence="1">
    <location>
        <begin position="1"/>
        <end position="19"/>
    </location>
</feature>
<protein>
    <recommendedName>
        <fullName evidence="2">Pyrrolo-quinoline quinone repeat domain-containing protein</fullName>
    </recommendedName>
</protein>
<dbReference type="InterPro" id="IPR015943">
    <property type="entry name" value="WD40/YVTN_repeat-like_dom_sf"/>
</dbReference>
<dbReference type="InterPro" id="IPR002372">
    <property type="entry name" value="PQQ_rpt_dom"/>
</dbReference>
<evidence type="ECO:0000313" key="4">
    <source>
        <dbReference type="Proteomes" id="UP000214646"/>
    </source>
</evidence>
<dbReference type="Pfam" id="PF13360">
    <property type="entry name" value="PQQ_2"/>
    <property type="match status" value="1"/>
</dbReference>
<dbReference type="PANTHER" id="PTHR34512">
    <property type="entry name" value="CELL SURFACE PROTEIN"/>
    <property type="match status" value="1"/>
</dbReference>
<keyword evidence="1" id="KW-0732">Signal</keyword>
<dbReference type="PANTHER" id="PTHR34512:SF30">
    <property type="entry name" value="OUTER MEMBRANE PROTEIN ASSEMBLY FACTOR BAMB"/>
    <property type="match status" value="1"/>
</dbReference>
<dbReference type="Proteomes" id="UP000214646">
    <property type="component" value="Unassembled WGS sequence"/>
</dbReference>
<dbReference type="AlphaFoldDB" id="A0A225E5D8"/>
<dbReference type="Gene3D" id="2.130.10.10">
    <property type="entry name" value="YVTN repeat-like/Quinoprotein amine dehydrogenase"/>
    <property type="match status" value="1"/>
</dbReference>
<dbReference type="Gene3D" id="2.40.10.480">
    <property type="match status" value="1"/>
</dbReference>
<organism evidence="3 4">
    <name type="scientific">Fimbriiglobus ruber</name>
    <dbReference type="NCBI Taxonomy" id="1908690"/>
    <lineage>
        <taxon>Bacteria</taxon>
        <taxon>Pseudomonadati</taxon>
        <taxon>Planctomycetota</taxon>
        <taxon>Planctomycetia</taxon>
        <taxon>Gemmatales</taxon>
        <taxon>Gemmataceae</taxon>
        <taxon>Fimbriiglobus</taxon>
    </lineage>
</organism>
<evidence type="ECO:0000259" key="2">
    <source>
        <dbReference type="Pfam" id="PF13360"/>
    </source>
</evidence>
<sequence length="463" mass="51160">MRLRIVALSLLFLAPTTRADDWPQWLGRDRDGTWKETGILDKFPAGGPKVRWEAKVGQGYSGPAVANGSVYLTDRILDAGAATPKNAFDQSTAVAGAERVLCFDEETGSQKWVHSYPTSYRISYSAGPRCTPSVDGDRLYTLGAMGDLFCLNAADGKVVWSKNFIKDFGAKVPLWGFSSHPLVDGDKLICIVGGSEGRLVMALDKKTGAEKWRALSFESGDFGYDQPVIYTFGGKRQLIVWHPKAVIALDPETGKKLWDVPFEVKFALNAPTPRQVGTDELFLTTFYNGSLLLKVSADSASIVWKSKAKGEKPNQTTDLSAIMPTPIIKDGYVYGVCSYGELRCLKVATGERIWMSMKATRGPLTPERVSEQETPSEANPWQERWSNAFLTEFGDRTILFNEQGVLIIAKLTPQGYEEIDRAQILKPTNKLAGRPVVWTNPAFADKSVFARNDEKLIRVDLAK</sequence>
<dbReference type="RefSeq" id="WP_088254449.1">
    <property type="nucleotide sequence ID" value="NZ_NIDE01000004.1"/>
</dbReference>
<dbReference type="InterPro" id="IPR018391">
    <property type="entry name" value="PQQ_b-propeller_rpt"/>
</dbReference>
<evidence type="ECO:0000256" key="1">
    <source>
        <dbReference type="SAM" id="SignalP"/>
    </source>
</evidence>
<name>A0A225E5D8_9BACT</name>
<proteinExistence type="predicted"/>
<keyword evidence="4" id="KW-1185">Reference proteome</keyword>
<feature type="chain" id="PRO_5012217558" description="Pyrrolo-quinoline quinone repeat domain-containing protein" evidence="1">
    <location>
        <begin position="20"/>
        <end position="463"/>
    </location>
</feature>
<gene>
    <name evidence="3" type="ORF">FRUB_03236</name>
</gene>
<feature type="domain" description="Pyrrolo-quinoline quinone repeat" evidence="2">
    <location>
        <begin position="98"/>
        <end position="354"/>
    </location>
</feature>
<dbReference type="OrthoDB" id="4726955at2"/>
<dbReference type="SMART" id="SM00564">
    <property type="entry name" value="PQQ"/>
    <property type="match status" value="4"/>
</dbReference>
<accession>A0A225E5D8</accession>
<comment type="caution">
    <text evidence="3">The sequence shown here is derived from an EMBL/GenBank/DDBJ whole genome shotgun (WGS) entry which is preliminary data.</text>
</comment>